<dbReference type="Proteomes" id="UP001462640">
    <property type="component" value="Unassembled WGS sequence"/>
</dbReference>
<dbReference type="Gene3D" id="1.10.10.10">
    <property type="entry name" value="Winged helix-like DNA-binding domain superfamily/Winged helix DNA-binding domain"/>
    <property type="match status" value="1"/>
</dbReference>
<sequence length="211" mass="22599">MARPNNDQRHLRVLRDLYARLGCLPSYAVIAKALGFEAKNAAYKMAQRLIDSGHLSKSSGGRLAPGAEFFTLEISEDEVRAGFGADHSTTGLVQAQTLDQLLVAHPSKTVFVKVRGESMADAGILSGDVAVVETASQAVQGDIVVAEIDGDYTIKELQFDRHGARLVPHQAGLNPRRPTRTFNVLGVVTGIIRNLANPSSRAKLATQGAAR</sequence>
<organism evidence="9 10">
    <name type="scientific">Roseateles flavus</name>
    <dbReference type="NCBI Taxonomy" id="3149041"/>
    <lineage>
        <taxon>Bacteria</taxon>
        <taxon>Pseudomonadati</taxon>
        <taxon>Pseudomonadota</taxon>
        <taxon>Betaproteobacteria</taxon>
        <taxon>Burkholderiales</taxon>
        <taxon>Sphaerotilaceae</taxon>
        <taxon>Roseateles</taxon>
    </lineage>
</organism>
<evidence type="ECO:0000256" key="6">
    <source>
        <dbReference type="ARBA" id="ARBA00023236"/>
    </source>
</evidence>
<comment type="similarity">
    <text evidence="1 7">Belongs to the peptidase S24 family.</text>
</comment>
<dbReference type="SUPFAM" id="SSF51306">
    <property type="entry name" value="LexA/Signal peptidase"/>
    <property type="match status" value="1"/>
</dbReference>
<dbReference type="PANTHER" id="PTHR33516">
    <property type="entry name" value="LEXA REPRESSOR"/>
    <property type="match status" value="1"/>
</dbReference>
<protein>
    <submittedName>
        <fullName evidence="9">S24 family peptidase</fullName>
    </submittedName>
</protein>
<dbReference type="InterPro" id="IPR036388">
    <property type="entry name" value="WH-like_DNA-bd_sf"/>
</dbReference>
<dbReference type="PANTHER" id="PTHR33516:SF2">
    <property type="entry name" value="LEXA REPRESSOR-RELATED"/>
    <property type="match status" value="1"/>
</dbReference>
<dbReference type="InterPro" id="IPR036286">
    <property type="entry name" value="LexA/Signal_pep-like_sf"/>
</dbReference>
<dbReference type="InterPro" id="IPR039418">
    <property type="entry name" value="LexA-like"/>
</dbReference>
<evidence type="ECO:0000256" key="5">
    <source>
        <dbReference type="ARBA" id="ARBA00023204"/>
    </source>
</evidence>
<proteinExistence type="inferred from homology"/>
<gene>
    <name evidence="9" type="ORF">ABDJ40_06370</name>
</gene>
<dbReference type="InterPro" id="IPR006197">
    <property type="entry name" value="Peptidase_S24_LexA"/>
</dbReference>
<dbReference type="RefSeq" id="WP_347607683.1">
    <property type="nucleotide sequence ID" value="NZ_JBDPZC010000002.1"/>
</dbReference>
<evidence type="ECO:0000256" key="3">
    <source>
        <dbReference type="ARBA" id="ARBA00022801"/>
    </source>
</evidence>
<evidence type="ECO:0000313" key="9">
    <source>
        <dbReference type="EMBL" id="MEO3712390.1"/>
    </source>
</evidence>
<dbReference type="EMBL" id="JBDPZC010000002">
    <property type="protein sequence ID" value="MEO3712390.1"/>
    <property type="molecule type" value="Genomic_DNA"/>
</dbReference>
<dbReference type="PRINTS" id="PR00726">
    <property type="entry name" value="LEXASERPTASE"/>
</dbReference>
<keyword evidence="3 7" id="KW-0378">Hydrolase</keyword>
<reference evidence="9 10" key="1">
    <citation type="submission" date="2024-05" db="EMBL/GenBank/DDBJ databases">
        <title>Roseateles sp. 2.12 16S ribosomal RNA gene Genome sequencing and assembly.</title>
        <authorList>
            <person name="Woo H."/>
        </authorList>
    </citation>
    <scope>NUCLEOTIDE SEQUENCE [LARGE SCALE GENOMIC DNA]</scope>
    <source>
        <strain evidence="9 10">2.12</strain>
    </source>
</reference>
<keyword evidence="5" id="KW-0234">DNA repair</keyword>
<dbReference type="Pfam" id="PF00717">
    <property type="entry name" value="Peptidase_S24"/>
    <property type="match status" value="1"/>
</dbReference>
<comment type="caution">
    <text evidence="9">The sequence shown here is derived from an EMBL/GenBank/DDBJ whole genome shotgun (WGS) entry which is preliminary data.</text>
</comment>
<keyword evidence="6" id="KW-0742">SOS response</keyword>
<keyword evidence="4 7" id="KW-0068">Autocatalytic cleavage</keyword>
<evidence type="ECO:0000313" key="10">
    <source>
        <dbReference type="Proteomes" id="UP001462640"/>
    </source>
</evidence>
<dbReference type="InterPro" id="IPR015927">
    <property type="entry name" value="Peptidase_S24_S26A/B/C"/>
</dbReference>
<accession>A0ABV0GBF8</accession>
<dbReference type="Gene3D" id="2.10.109.10">
    <property type="entry name" value="Umud Fragment, subunit A"/>
    <property type="match status" value="1"/>
</dbReference>
<evidence type="ECO:0000259" key="8">
    <source>
        <dbReference type="Pfam" id="PF00717"/>
    </source>
</evidence>
<evidence type="ECO:0000256" key="4">
    <source>
        <dbReference type="ARBA" id="ARBA00022813"/>
    </source>
</evidence>
<evidence type="ECO:0000256" key="2">
    <source>
        <dbReference type="ARBA" id="ARBA00022763"/>
    </source>
</evidence>
<keyword evidence="2" id="KW-0227">DNA damage</keyword>
<feature type="domain" description="Peptidase S24/S26A/S26B/S26C" evidence="8">
    <location>
        <begin position="77"/>
        <end position="188"/>
    </location>
</feature>
<evidence type="ECO:0000256" key="1">
    <source>
        <dbReference type="ARBA" id="ARBA00007484"/>
    </source>
</evidence>
<name>A0ABV0GBF8_9BURK</name>
<dbReference type="InterPro" id="IPR050077">
    <property type="entry name" value="LexA_repressor"/>
</dbReference>
<dbReference type="CDD" id="cd06529">
    <property type="entry name" value="S24_LexA-like"/>
    <property type="match status" value="1"/>
</dbReference>
<evidence type="ECO:0000256" key="7">
    <source>
        <dbReference type="RuleBase" id="RU003991"/>
    </source>
</evidence>
<keyword evidence="10" id="KW-1185">Reference proteome</keyword>